<protein>
    <recommendedName>
        <fullName evidence="3 7">Cobyric acid synthase</fullName>
    </recommendedName>
</protein>
<evidence type="ECO:0000256" key="3">
    <source>
        <dbReference type="ARBA" id="ARBA00019833"/>
    </source>
</evidence>
<dbReference type="CDD" id="cd05389">
    <property type="entry name" value="CobQ_N"/>
    <property type="match status" value="1"/>
</dbReference>
<dbReference type="AlphaFoldDB" id="A0A934ILA7"/>
<evidence type="ECO:0000256" key="6">
    <source>
        <dbReference type="ARBA" id="ARBA00025166"/>
    </source>
</evidence>
<dbReference type="Proteomes" id="UP000609531">
    <property type="component" value="Unassembled WGS sequence"/>
</dbReference>
<evidence type="ECO:0000256" key="4">
    <source>
        <dbReference type="ARBA" id="ARBA00022573"/>
    </source>
</evidence>
<dbReference type="CDD" id="cd01750">
    <property type="entry name" value="GATase1_CobQ"/>
    <property type="match status" value="1"/>
</dbReference>
<reference evidence="10" key="1">
    <citation type="submission" date="2020-12" db="EMBL/GenBank/DDBJ databases">
        <title>Bacterial taxonomy.</title>
        <authorList>
            <person name="Pan X."/>
        </authorList>
    </citation>
    <scope>NUCLEOTIDE SEQUENCE</scope>
    <source>
        <strain evidence="10">B2012</strain>
    </source>
</reference>
<dbReference type="InterPro" id="IPR029062">
    <property type="entry name" value="Class_I_gatase-like"/>
</dbReference>
<feature type="active site" evidence="7">
    <location>
        <position position="436"/>
    </location>
</feature>
<dbReference type="GO" id="GO:0009236">
    <property type="term" value="P:cobalamin biosynthetic process"/>
    <property type="evidence" value="ECO:0007669"/>
    <property type="project" value="UniProtKB-UniRule"/>
</dbReference>
<dbReference type="PANTHER" id="PTHR21343:SF1">
    <property type="entry name" value="COBYRIC ACID SYNTHASE"/>
    <property type="match status" value="1"/>
</dbReference>
<sequence length="499" mass="51685">MGNRLTVPAIMIQGTGSDVGKSLIVAGLCRLFARRGLRIRPFKPQNMSNNAAATPDGGEIGRAQMLQARAAGAVPSVHMNPVLLKPQSETGAQIVVQGRAVASARARDYGAMKGRLLPQVLESFTILGRDADLLIAEGAGSPAEINLRDGDIANMGFAVAAGVPAVLVADIGRGGVIANLVGTHMVLPAADRAMVAGFIVNRFRGDVSLFDDGVAAIEARTRWPSFGVVPHFAEAAALPAEDTLGLASGSAHGALKVVMPRTPHIANFDDADPLRLEPEVDFVLADLADPLPADADLVLLPGSKSTIADTRALKAAGWDIDLRAHLRRGGRILGLCGGYQTLGRTIADPDGLEGPPGEMTGLGLLDVETVLSAPKTTRQTRGTSLLAGAEGAPVEGYRIHMGRTAGPDCARPAVRLEEGVDGATSPDGRVCGLYLHGLFGSDAFRAAFLGGFGVAASLAYEARVDAALDGLADHLEASLDVEALWRVAQARAAASARRA</sequence>
<comment type="similarity">
    <text evidence="2 7">Belongs to the CobB/CobQ family. CobQ subfamily.</text>
</comment>
<organism evidence="10 11">
    <name type="scientific">Acuticoccus mangrovi</name>
    <dbReference type="NCBI Taxonomy" id="2796142"/>
    <lineage>
        <taxon>Bacteria</taxon>
        <taxon>Pseudomonadati</taxon>
        <taxon>Pseudomonadota</taxon>
        <taxon>Alphaproteobacteria</taxon>
        <taxon>Hyphomicrobiales</taxon>
        <taxon>Amorphaceae</taxon>
        <taxon>Acuticoccus</taxon>
    </lineage>
</organism>
<dbReference type="Gene3D" id="3.40.50.880">
    <property type="match status" value="1"/>
</dbReference>
<dbReference type="InterPro" id="IPR033949">
    <property type="entry name" value="CobQ_GATase1"/>
</dbReference>
<comment type="function">
    <text evidence="6 7">Catalyzes amidations at positions B, D, E, and G on adenosylcobyrinic A,C-diamide. NH(2) groups are provided by glutamine, and one molecule of ATP is hydrogenolyzed for each amidation.</text>
</comment>
<dbReference type="InterPro" id="IPR027417">
    <property type="entry name" value="P-loop_NTPase"/>
</dbReference>
<keyword evidence="11" id="KW-1185">Reference proteome</keyword>
<feature type="domain" description="CobQ/CobB/MinD/ParA nucleotide binding" evidence="8">
    <location>
        <begin position="10"/>
        <end position="242"/>
    </location>
</feature>
<name>A0A934ILA7_9HYPH</name>
<dbReference type="InterPro" id="IPR004459">
    <property type="entry name" value="CobQ_synth"/>
</dbReference>
<dbReference type="EMBL" id="JAEKJA010000001">
    <property type="protein sequence ID" value="MBJ3774352.1"/>
    <property type="molecule type" value="Genomic_DNA"/>
</dbReference>
<comment type="caution">
    <text evidence="10">The sequence shown here is derived from an EMBL/GenBank/DDBJ whole genome shotgun (WGS) entry which is preliminary data.</text>
</comment>
<dbReference type="GO" id="GO:0003824">
    <property type="term" value="F:catalytic activity"/>
    <property type="evidence" value="ECO:0007669"/>
    <property type="project" value="InterPro"/>
</dbReference>
<evidence type="ECO:0000256" key="1">
    <source>
        <dbReference type="ARBA" id="ARBA00004953"/>
    </source>
</evidence>
<feature type="active site" description="Nucleophile" evidence="7">
    <location>
        <position position="336"/>
    </location>
</feature>
<feature type="domain" description="CobB/CobQ-like glutamine amidotransferase" evidence="9">
    <location>
        <begin position="256"/>
        <end position="443"/>
    </location>
</feature>
<keyword evidence="5 7" id="KW-0315">Glutamine amidotransferase</keyword>
<dbReference type="Pfam" id="PF01656">
    <property type="entry name" value="CbiA"/>
    <property type="match status" value="1"/>
</dbReference>
<evidence type="ECO:0000256" key="7">
    <source>
        <dbReference type="HAMAP-Rule" id="MF_00028"/>
    </source>
</evidence>
<dbReference type="SUPFAM" id="SSF52317">
    <property type="entry name" value="Class I glutamine amidotransferase-like"/>
    <property type="match status" value="1"/>
</dbReference>
<dbReference type="GO" id="GO:0015420">
    <property type="term" value="F:ABC-type vitamin B12 transporter activity"/>
    <property type="evidence" value="ECO:0007669"/>
    <property type="project" value="UniProtKB-UniRule"/>
</dbReference>
<evidence type="ECO:0000259" key="8">
    <source>
        <dbReference type="Pfam" id="PF01656"/>
    </source>
</evidence>
<dbReference type="PROSITE" id="PS51274">
    <property type="entry name" value="GATASE_COBBQ"/>
    <property type="match status" value="1"/>
</dbReference>
<evidence type="ECO:0000256" key="5">
    <source>
        <dbReference type="ARBA" id="ARBA00022962"/>
    </source>
</evidence>
<accession>A0A934ILA7</accession>
<evidence type="ECO:0000313" key="10">
    <source>
        <dbReference type="EMBL" id="MBJ3774352.1"/>
    </source>
</evidence>
<dbReference type="SUPFAM" id="SSF52540">
    <property type="entry name" value="P-loop containing nucleoside triphosphate hydrolases"/>
    <property type="match status" value="1"/>
</dbReference>
<dbReference type="HAMAP" id="MF_00028">
    <property type="entry name" value="CobQ"/>
    <property type="match status" value="1"/>
</dbReference>
<proteinExistence type="inferred from homology"/>
<evidence type="ECO:0000259" key="9">
    <source>
        <dbReference type="Pfam" id="PF07685"/>
    </source>
</evidence>
<dbReference type="Pfam" id="PF07685">
    <property type="entry name" value="GATase_3"/>
    <property type="match status" value="1"/>
</dbReference>
<evidence type="ECO:0000313" key="11">
    <source>
        <dbReference type="Proteomes" id="UP000609531"/>
    </source>
</evidence>
<dbReference type="InterPro" id="IPR047045">
    <property type="entry name" value="CobQ_N"/>
</dbReference>
<dbReference type="Gene3D" id="3.40.50.300">
    <property type="entry name" value="P-loop containing nucleotide triphosphate hydrolases"/>
    <property type="match status" value="1"/>
</dbReference>
<gene>
    <name evidence="7" type="primary">cobQ</name>
    <name evidence="10" type="ORF">JCR33_01550</name>
</gene>
<dbReference type="InterPro" id="IPR011698">
    <property type="entry name" value="GATase_3"/>
</dbReference>
<comment type="pathway">
    <text evidence="1 7">Cofactor biosynthesis; adenosylcobalamin biosynthesis.</text>
</comment>
<dbReference type="InterPro" id="IPR002586">
    <property type="entry name" value="CobQ/CobB/MinD/ParA_Nub-bd_dom"/>
</dbReference>
<dbReference type="PANTHER" id="PTHR21343">
    <property type="entry name" value="DETHIOBIOTIN SYNTHETASE"/>
    <property type="match status" value="1"/>
</dbReference>
<dbReference type="NCBIfam" id="NF001989">
    <property type="entry name" value="PRK00784.1"/>
    <property type="match status" value="1"/>
</dbReference>
<evidence type="ECO:0000256" key="2">
    <source>
        <dbReference type="ARBA" id="ARBA00006205"/>
    </source>
</evidence>
<keyword evidence="4 7" id="KW-0169">Cobalamin biosynthesis</keyword>
<dbReference type="NCBIfam" id="TIGR00313">
    <property type="entry name" value="cobQ"/>
    <property type="match status" value="1"/>
</dbReference>